<feature type="domain" description="ABC transporter" evidence="6">
    <location>
        <begin position="15"/>
        <end position="245"/>
    </location>
</feature>
<dbReference type="Pfam" id="PF00005">
    <property type="entry name" value="ABC_tran"/>
    <property type="match status" value="1"/>
</dbReference>
<evidence type="ECO:0000313" key="7">
    <source>
        <dbReference type="EMBL" id="UYQ63121.1"/>
    </source>
</evidence>
<dbReference type="InterPro" id="IPR050763">
    <property type="entry name" value="ABC_transporter_ATP-binding"/>
</dbReference>
<dbReference type="InterPro" id="IPR017871">
    <property type="entry name" value="ABC_transporter-like_CS"/>
</dbReference>
<dbReference type="PANTHER" id="PTHR42711">
    <property type="entry name" value="ABC TRANSPORTER ATP-BINDING PROTEIN"/>
    <property type="match status" value="1"/>
</dbReference>
<keyword evidence="5" id="KW-0046">Antibiotic resistance</keyword>
<dbReference type="PROSITE" id="PS00211">
    <property type="entry name" value="ABC_TRANSPORTER_1"/>
    <property type="match status" value="1"/>
</dbReference>
<dbReference type="GO" id="GO:0005524">
    <property type="term" value="F:ATP binding"/>
    <property type="evidence" value="ECO:0007669"/>
    <property type="project" value="UniProtKB-KW"/>
</dbReference>
<evidence type="ECO:0000256" key="4">
    <source>
        <dbReference type="ARBA" id="ARBA00022840"/>
    </source>
</evidence>
<evidence type="ECO:0000256" key="5">
    <source>
        <dbReference type="ARBA" id="ARBA00023251"/>
    </source>
</evidence>
<evidence type="ECO:0000256" key="3">
    <source>
        <dbReference type="ARBA" id="ARBA00022741"/>
    </source>
</evidence>
<protein>
    <submittedName>
        <fullName evidence="7">ABC transporter ATP-binding protein</fullName>
    </submittedName>
</protein>
<organism evidence="7 8">
    <name type="scientific">Streptomyces peucetius</name>
    <dbReference type="NCBI Taxonomy" id="1950"/>
    <lineage>
        <taxon>Bacteria</taxon>
        <taxon>Bacillati</taxon>
        <taxon>Actinomycetota</taxon>
        <taxon>Actinomycetes</taxon>
        <taxon>Kitasatosporales</taxon>
        <taxon>Streptomycetaceae</taxon>
        <taxon>Streptomyces</taxon>
    </lineage>
</organism>
<accession>A0ABY6I7Z6</accession>
<dbReference type="RefSeq" id="WP_264245121.1">
    <property type="nucleotide sequence ID" value="NZ_CP107567.1"/>
</dbReference>
<dbReference type="PROSITE" id="PS50893">
    <property type="entry name" value="ABC_TRANSPORTER_2"/>
    <property type="match status" value="1"/>
</dbReference>
<name>A0ABY6I7Z6_STRPE</name>
<comment type="subcellular location">
    <subcellularLocation>
        <location evidence="1">Cell membrane</location>
        <topology evidence="1">Peripheral membrane protein</topology>
    </subcellularLocation>
</comment>
<dbReference type="Proteomes" id="UP001163878">
    <property type="component" value="Chromosome"/>
</dbReference>
<dbReference type="SUPFAM" id="SSF52540">
    <property type="entry name" value="P-loop containing nucleoside triphosphate hydrolases"/>
    <property type="match status" value="1"/>
</dbReference>
<gene>
    <name evidence="7" type="ORF">OGH68_17630</name>
</gene>
<keyword evidence="2" id="KW-0813">Transport</keyword>
<keyword evidence="8" id="KW-1185">Reference proteome</keyword>
<evidence type="ECO:0000313" key="8">
    <source>
        <dbReference type="Proteomes" id="UP001163878"/>
    </source>
</evidence>
<dbReference type="PANTHER" id="PTHR42711:SF17">
    <property type="entry name" value="ABC TRANSPORTER ATP-BINDING PROTEIN"/>
    <property type="match status" value="1"/>
</dbReference>
<reference evidence="7" key="1">
    <citation type="submission" date="2022-10" db="EMBL/GenBank/DDBJ databases">
        <title>Cytochrome P450 Catalyzes Benzene Ring Formation in the Biosynthesis of Trialkyl-Substituted Aromatic Polyketides.</title>
        <authorList>
            <person name="Zhao E."/>
            <person name="Ge H."/>
        </authorList>
    </citation>
    <scope>NUCLEOTIDE SEQUENCE</scope>
    <source>
        <strain evidence="7">NA0869</strain>
    </source>
</reference>
<evidence type="ECO:0000256" key="1">
    <source>
        <dbReference type="ARBA" id="ARBA00004202"/>
    </source>
</evidence>
<keyword evidence="3" id="KW-0547">Nucleotide-binding</keyword>
<evidence type="ECO:0000256" key="2">
    <source>
        <dbReference type="ARBA" id="ARBA00022448"/>
    </source>
</evidence>
<dbReference type="InterPro" id="IPR003593">
    <property type="entry name" value="AAA+_ATPase"/>
</dbReference>
<evidence type="ECO:0000259" key="6">
    <source>
        <dbReference type="PROSITE" id="PS50893"/>
    </source>
</evidence>
<proteinExistence type="predicted"/>
<keyword evidence="4 7" id="KW-0067">ATP-binding</keyword>
<dbReference type="InterPro" id="IPR003439">
    <property type="entry name" value="ABC_transporter-like_ATP-bd"/>
</dbReference>
<sequence>MTARAPEQQTDEVVIDAQELRRRYGTRGRTEHEAVRGVSLQVRRGELFALLGTNGAGKTSTVELLEGLALPHGGQVRVLGHDPYRQRAQVRPRTGMMLQSGGFPGDLTVAEVARFWASCTQGAQPVAEVLEKVRLAHRRNVRVKQLSGGESRRLDLGLALIGRPDVLFLDEPTTGMDPEGRRDTWQLVRDLRDEGTTVLLTTHYLEEAAELADRLAIMKEGRVVAEGTSAELVAAHPSRICFELPDGQSPESVPALPGAGQPVARGRHVTIETGSLQATLTRLLAWAAETGVALERLDARSASLEEAFLAVAEGRSDAPVGSVA</sequence>
<dbReference type="SMART" id="SM00382">
    <property type="entry name" value="AAA"/>
    <property type="match status" value="1"/>
</dbReference>
<dbReference type="InterPro" id="IPR027417">
    <property type="entry name" value="P-loop_NTPase"/>
</dbReference>
<dbReference type="EMBL" id="CP107567">
    <property type="protein sequence ID" value="UYQ63121.1"/>
    <property type="molecule type" value="Genomic_DNA"/>
</dbReference>
<dbReference type="Gene3D" id="3.40.50.300">
    <property type="entry name" value="P-loop containing nucleotide triphosphate hydrolases"/>
    <property type="match status" value="1"/>
</dbReference>